<dbReference type="EMBL" id="CALNXI010001020">
    <property type="protein sequence ID" value="CAH3151798.1"/>
    <property type="molecule type" value="Genomic_DNA"/>
</dbReference>
<name>A0ABN8PZT1_9CNID</name>
<proteinExistence type="predicted"/>
<evidence type="ECO:0000256" key="1">
    <source>
        <dbReference type="SAM" id="MobiDB-lite"/>
    </source>
</evidence>
<evidence type="ECO:0008006" key="4">
    <source>
        <dbReference type="Google" id="ProtNLM"/>
    </source>
</evidence>
<organism evidence="2 3">
    <name type="scientific">Porites evermanni</name>
    <dbReference type="NCBI Taxonomy" id="104178"/>
    <lineage>
        <taxon>Eukaryota</taxon>
        <taxon>Metazoa</taxon>
        <taxon>Cnidaria</taxon>
        <taxon>Anthozoa</taxon>
        <taxon>Hexacorallia</taxon>
        <taxon>Scleractinia</taxon>
        <taxon>Fungiina</taxon>
        <taxon>Poritidae</taxon>
        <taxon>Porites</taxon>
    </lineage>
</organism>
<reference evidence="2 3" key="1">
    <citation type="submission" date="2022-05" db="EMBL/GenBank/DDBJ databases">
        <authorList>
            <consortium name="Genoscope - CEA"/>
            <person name="William W."/>
        </authorList>
    </citation>
    <scope>NUCLEOTIDE SEQUENCE [LARGE SCALE GENOMIC DNA]</scope>
</reference>
<keyword evidence="3" id="KW-1185">Reference proteome</keyword>
<dbReference type="Proteomes" id="UP001159427">
    <property type="component" value="Unassembled WGS sequence"/>
</dbReference>
<protein>
    <recommendedName>
        <fullName evidence="4">Gag protein</fullName>
    </recommendedName>
</protein>
<gene>
    <name evidence="2" type="ORF">PEVE_00000560</name>
</gene>
<comment type="caution">
    <text evidence="2">The sequence shown here is derived from an EMBL/GenBank/DDBJ whole genome shotgun (WGS) entry which is preliminary data.</text>
</comment>
<evidence type="ECO:0000313" key="2">
    <source>
        <dbReference type="EMBL" id="CAH3151798.1"/>
    </source>
</evidence>
<feature type="region of interest" description="Disordered" evidence="1">
    <location>
        <begin position="80"/>
        <end position="104"/>
    </location>
</feature>
<sequence length="132" mass="15214">MTFPKFKNGEATVRNHKIEPNFDYVGELFKFYMTLSKQQLQDACNDMKKMVAQPMNSMLDKQPREEAIRKIEKRMNMVTTAVPPTAPSGMLPNQTWGEQRERPARARPVCSLCKKPMRGHSAVLDCPRNNKE</sequence>
<accession>A0ABN8PZT1</accession>
<evidence type="ECO:0000313" key="3">
    <source>
        <dbReference type="Proteomes" id="UP001159427"/>
    </source>
</evidence>